<evidence type="ECO:0000256" key="3">
    <source>
        <dbReference type="ARBA" id="ARBA00022519"/>
    </source>
</evidence>
<dbReference type="OMA" id="GMRSYMR"/>
<dbReference type="CDD" id="cd07984">
    <property type="entry name" value="LPLAT_LABLAT-like"/>
    <property type="match status" value="1"/>
</dbReference>
<dbReference type="NCBIfam" id="NF005919">
    <property type="entry name" value="PRK07920.1"/>
    <property type="match status" value="1"/>
</dbReference>
<protein>
    <submittedName>
        <fullName evidence="7">Phosphatidylinositol mannoside acyltransferase</fullName>
    </submittedName>
</protein>
<keyword evidence="4 7" id="KW-0808">Transferase</keyword>
<keyword evidence="6 7" id="KW-0012">Acyltransferase</keyword>
<dbReference type="PANTHER" id="PTHR30606">
    <property type="entry name" value="LIPID A BIOSYNTHESIS LAUROYL ACYLTRANSFERASE"/>
    <property type="match status" value="1"/>
</dbReference>
<gene>
    <name evidence="7" type="ORF">CIP107547_01587</name>
</gene>
<evidence type="ECO:0000256" key="5">
    <source>
        <dbReference type="ARBA" id="ARBA00023136"/>
    </source>
</evidence>
<dbReference type="EMBL" id="CADDAV010000020">
    <property type="protein sequence ID" value="CAB0607828.1"/>
    <property type="molecule type" value="Genomic_DNA"/>
</dbReference>
<dbReference type="PANTHER" id="PTHR30606:SF10">
    <property type="entry name" value="PHOSPHATIDYLINOSITOL MANNOSIDE ACYLTRANSFERASE"/>
    <property type="match status" value="1"/>
</dbReference>
<keyword evidence="2" id="KW-1003">Cell membrane</keyword>
<dbReference type="RefSeq" id="WP_014302003.1">
    <property type="nucleotide sequence ID" value="NZ_CAJDXW010000001.1"/>
</dbReference>
<accession>A0A0D6GCQ2</accession>
<dbReference type="GeneID" id="29421101"/>
<comment type="caution">
    <text evidence="7">The sequence shown here is derived from an EMBL/GenBank/DDBJ whole genome shotgun (WGS) entry which is preliminary data.</text>
</comment>
<organism evidence="7 8">
    <name type="scientific">Corynebacterium diphtheriae</name>
    <dbReference type="NCBI Taxonomy" id="1717"/>
    <lineage>
        <taxon>Bacteria</taxon>
        <taxon>Bacillati</taxon>
        <taxon>Actinomycetota</taxon>
        <taxon>Actinomycetes</taxon>
        <taxon>Mycobacteriales</taxon>
        <taxon>Corynebacteriaceae</taxon>
        <taxon>Corynebacterium</taxon>
    </lineage>
</organism>
<dbReference type="GO" id="GO:0016746">
    <property type="term" value="F:acyltransferase activity"/>
    <property type="evidence" value="ECO:0007669"/>
    <property type="project" value="UniProtKB-KW"/>
</dbReference>
<evidence type="ECO:0000256" key="4">
    <source>
        <dbReference type="ARBA" id="ARBA00022679"/>
    </source>
</evidence>
<reference evidence="7 8" key="1">
    <citation type="submission" date="2020-02" db="EMBL/GenBank/DDBJ databases">
        <authorList>
            <person name="Brisse S."/>
        </authorList>
    </citation>
    <scope>NUCLEOTIDE SEQUENCE [LARGE SCALE GENOMIC DNA]</scope>
    <source>
        <strain evidence="7">CIP107547</strain>
    </source>
</reference>
<dbReference type="AlphaFoldDB" id="A0A0D6GCQ2"/>
<evidence type="ECO:0000256" key="2">
    <source>
        <dbReference type="ARBA" id="ARBA00022475"/>
    </source>
</evidence>
<sequence length="313" mass="35362">MKSTSMNTNKRFQNVNQWKLHASAAAYLAGWKVVRLLPEPVAYRLFSSAAVIASRRGRGMDQLRRNLTRVVGAENVDRALVKRSMQSYARYWCEAFRLSVIARDPDVIHRVDAHAVGVEQVNPHSPMIIVLPHSGNWDLIGMYFVKKVGTFTTVAERVKPESLFRAFVNYRRSLGFEVLPLTGSETSPYSVLLQRVREGRTVCLLGERDLTSHGVEVEFFGETTRMPAGAVKLALDSGAPLHVAHTWFEGDDWGLSLSEPVEITDVKSGVQAIAQIMEKNIKAHPEDWHLLQPLWINDLDRRRYESGLQPKND</sequence>
<dbReference type="KEGG" id="cdip:ERS451417_01401"/>
<name>A0A0D6GCQ2_CORDP</name>
<comment type="subcellular location">
    <subcellularLocation>
        <location evidence="1">Cell inner membrane</location>
    </subcellularLocation>
</comment>
<dbReference type="GO" id="GO:0005886">
    <property type="term" value="C:plasma membrane"/>
    <property type="evidence" value="ECO:0007669"/>
    <property type="project" value="UniProtKB-SubCell"/>
</dbReference>
<dbReference type="GO" id="GO:0009247">
    <property type="term" value="P:glycolipid biosynthetic process"/>
    <property type="evidence" value="ECO:0007669"/>
    <property type="project" value="UniProtKB-ARBA"/>
</dbReference>
<evidence type="ECO:0000313" key="8">
    <source>
        <dbReference type="Proteomes" id="UP000480222"/>
    </source>
</evidence>
<dbReference type="Proteomes" id="UP000480222">
    <property type="component" value="Unassembled WGS sequence"/>
</dbReference>
<dbReference type="InterPro" id="IPR004960">
    <property type="entry name" value="LipA_acyltrans"/>
</dbReference>
<dbReference type="Pfam" id="PF03279">
    <property type="entry name" value="Lip_A_acyltrans"/>
    <property type="match status" value="1"/>
</dbReference>
<keyword evidence="3" id="KW-0997">Cell inner membrane</keyword>
<evidence type="ECO:0000256" key="1">
    <source>
        <dbReference type="ARBA" id="ARBA00004533"/>
    </source>
</evidence>
<proteinExistence type="predicted"/>
<keyword evidence="5" id="KW-0472">Membrane</keyword>
<evidence type="ECO:0000256" key="6">
    <source>
        <dbReference type="ARBA" id="ARBA00023315"/>
    </source>
</evidence>
<evidence type="ECO:0000313" key="7">
    <source>
        <dbReference type="EMBL" id="CAB0607828.1"/>
    </source>
</evidence>